<proteinExistence type="predicted"/>
<evidence type="ECO:0000313" key="2">
    <source>
        <dbReference type="Proteomes" id="UP000266906"/>
    </source>
</evidence>
<comment type="caution">
    <text evidence="1">The sequence shown here is derived from an EMBL/GenBank/DDBJ whole genome shotgun (WGS) entry which is preliminary data.</text>
</comment>
<keyword evidence="2" id="KW-1185">Reference proteome</keyword>
<evidence type="ECO:0000313" key="1">
    <source>
        <dbReference type="EMBL" id="RPE27972.1"/>
    </source>
</evidence>
<dbReference type="AlphaFoldDB" id="A0A3N4R448"/>
<accession>A0A3N4R448</accession>
<organism evidence="1 2">
    <name type="scientific">Kitasatospora cineracea</name>
    <dbReference type="NCBI Taxonomy" id="88074"/>
    <lineage>
        <taxon>Bacteria</taxon>
        <taxon>Bacillati</taxon>
        <taxon>Actinomycetota</taxon>
        <taxon>Actinomycetes</taxon>
        <taxon>Kitasatosporales</taxon>
        <taxon>Streptomycetaceae</taxon>
        <taxon>Kitasatospora</taxon>
    </lineage>
</organism>
<dbReference type="EMBL" id="RKQG01000003">
    <property type="protein sequence ID" value="RPE27972.1"/>
    <property type="molecule type" value="Genomic_DNA"/>
</dbReference>
<gene>
    <name evidence="1" type="ORF">EDD38_7274</name>
</gene>
<dbReference type="Proteomes" id="UP000266906">
    <property type="component" value="Unassembled WGS sequence"/>
</dbReference>
<reference evidence="1 2" key="1">
    <citation type="submission" date="2018-11" db="EMBL/GenBank/DDBJ databases">
        <title>Sequencing the genomes of 1000 actinobacteria strains.</title>
        <authorList>
            <person name="Klenk H.-P."/>
        </authorList>
    </citation>
    <scope>NUCLEOTIDE SEQUENCE [LARGE SCALE GENOMIC DNA]</scope>
    <source>
        <strain evidence="1 2">DSM 44781</strain>
    </source>
</reference>
<sequence length="102" mass="11309">MGPTLYMDLLASRPFDLKGSTPGIQVRTYLLGSNKIPDPDYLSEDLSKSLEMHHSKIGQAISSSDSVNFTTNSSWTFFCATQVLQQFDTYGIRITEVIAELA</sequence>
<name>A0A3N4R448_9ACTN</name>
<protein>
    <submittedName>
        <fullName evidence="1">Uncharacterized protein</fullName>
    </submittedName>
</protein>